<dbReference type="Pfam" id="PF09349">
    <property type="entry name" value="OHCU_decarbox"/>
    <property type="match status" value="1"/>
</dbReference>
<dbReference type="InterPro" id="IPR018020">
    <property type="entry name" value="OHCU_decarboxylase"/>
</dbReference>
<comment type="pathway">
    <text evidence="2">Purine metabolism; urate degradation; (S)-allantoin from urate: step 3/3.</text>
</comment>
<keyword evidence="9" id="KW-1185">Reference proteome</keyword>
<evidence type="ECO:0000313" key="9">
    <source>
        <dbReference type="Proteomes" id="UP000289738"/>
    </source>
</evidence>
<protein>
    <recommendedName>
        <fullName evidence="3">2-oxo-4-hydroxy-4-carboxy-5-ureidoimidazoline decarboxylase</fullName>
        <ecNumber evidence="3">4.1.1.97</ecNumber>
    </recommendedName>
</protein>
<dbReference type="STRING" id="3818.A0A444Z362"/>
<name>A0A444Z362_ARAHY</name>
<accession>A0A444Z362</accession>
<sequence>MKMEDFSSCCASTTFANEISIASPFSSLEHAITVARDIWFCKLNARCWLEAISGRFCSNEFLETTNEELDEWGSIYEEKFGYVFVTCTSGRIFEDILAELKTCYRNRHVVELDIASKEEMKYIELHIIELLSKKSILVCMLIFSVSVEYSGEIVNDTLDEAETDSKDNLDDISSGGMDISRQFELNKVPEEENETLYTQ</sequence>
<dbReference type="SUPFAM" id="SSF158694">
    <property type="entry name" value="UraD-Like"/>
    <property type="match status" value="1"/>
</dbReference>
<dbReference type="Proteomes" id="UP000289738">
    <property type="component" value="Chromosome B05"/>
</dbReference>
<dbReference type="GO" id="GO:0006144">
    <property type="term" value="P:purine nucleobase metabolic process"/>
    <property type="evidence" value="ECO:0007669"/>
    <property type="project" value="UniProtKB-KW"/>
</dbReference>
<gene>
    <name evidence="8" type="ORF">Ahy_B05g076365</name>
</gene>
<dbReference type="PANTHER" id="PTHR43466">
    <property type="entry name" value="2-OXO-4-HYDROXY-4-CARBOXY-5-UREIDOIMIDAZOLINE DECARBOXYLASE-RELATED"/>
    <property type="match status" value="1"/>
</dbReference>
<feature type="domain" description="Oxo-4-hydroxy-4-carboxy-5-ureidoimidazoline decarboxylase" evidence="7">
    <location>
        <begin position="64"/>
        <end position="118"/>
    </location>
</feature>
<proteinExistence type="predicted"/>
<evidence type="ECO:0000259" key="7">
    <source>
        <dbReference type="Pfam" id="PF09349"/>
    </source>
</evidence>
<keyword evidence="6" id="KW-0456">Lyase</keyword>
<dbReference type="GO" id="GO:0005777">
    <property type="term" value="C:peroxisome"/>
    <property type="evidence" value="ECO:0007669"/>
    <property type="project" value="TreeGrafter"/>
</dbReference>
<keyword evidence="4" id="KW-0659">Purine metabolism</keyword>
<dbReference type="InterPro" id="IPR036778">
    <property type="entry name" value="OHCU_decarboxylase_sf"/>
</dbReference>
<evidence type="ECO:0000313" key="8">
    <source>
        <dbReference type="EMBL" id="RYR08606.1"/>
    </source>
</evidence>
<comment type="caution">
    <text evidence="8">The sequence shown here is derived from an EMBL/GenBank/DDBJ whole genome shotgun (WGS) entry which is preliminary data.</text>
</comment>
<dbReference type="EMBL" id="SDMP01000015">
    <property type="protein sequence ID" value="RYR08606.1"/>
    <property type="molecule type" value="Genomic_DNA"/>
</dbReference>
<evidence type="ECO:0000256" key="3">
    <source>
        <dbReference type="ARBA" id="ARBA00012257"/>
    </source>
</evidence>
<comment type="catalytic activity">
    <reaction evidence="1">
        <text>5-hydroxy-2-oxo-4-ureido-2,5-dihydro-1H-imidazole-5-carboxylate + H(+) = (S)-allantoin + CO2</text>
        <dbReference type="Rhea" id="RHEA:26301"/>
        <dbReference type="ChEBI" id="CHEBI:15378"/>
        <dbReference type="ChEBI" id="CHEBI:15678"/>
        <dbReference type="ChEBI" id="CHEBI:16526"/>
        <dbReference type="ChEBI" id="CHEBI:58639"/>
        <dbReference type="EC" id="4.1.1.97"/>
    </reaction>
</comment>
<dbReference type="PANTHER" id="PTHR43466:SF1">
    <property type="entry name" value="2-OXO-4-HYDROXY-4-CARBOXY-5-UREIDOIMIDAZOLINE DECARBOXYLASE-RELATED"/>
    <property type="match status" value="1"/>
</dbReference>
<dbReference type="EC" id="4.1.1.97" evidence="3"/>
<organism evidence="8 9">
    <name type="scientific">Arachis hypogaea</name>
    <name type="common">Peanut</name>
    <dbReference type="NCBI Taxonomy" id="3818"/>
    <lineage>
        <taxon>Eukaryota</taxon>
        <taxon>Viridiplantae</taxon>
        <taxon>Streptophyta</taxon>
        <taxon>Embryophyta</taxon>
        <taxon>Tracheophyta</taxon>
        <taxon>Spermatophyta</taxon>
        <taxon>Magnoliopsida</taxon>
        <taxon>eudicotyledons</taxon>
        <taxon>Gunneridae</taxon>
        <taxon>Pentapetalae</taxon>
        <taxon>rosids</taxon>
        <taxon>fabids</taxon>
        <taxon>Fabales</taxon>
        <taxon>Fabaceae</taxon>
        <taxon>Papilionoideae</taxon>
        <taxon>50 kb inversion clade</taxon>
        <taxon>dalbergioids sensu lato</taxon>
        <taxon>Dalbergieae</taxon>
        <taxon>Pterocarpus clade</taxon>
        <taxon>Arachis</taxon>
    </lineage>
</organism>
<reference evidence="8 9" key="1">
    <citation type="submission" date="2019-01" db="EMBL/GenBank/DDBJ databases">
        <title>Sequencing of cultivated peanut Arachis hypogaea provides insights into genome evolution and oil improvement.</title>
        <authorList>
            <person name="Chen X."/>
        </authorList>
    </citation>
    <scope>NUCLEOTIDE SEQUENCE [LARGE SCALE GENOMIC DNA]</scope>
    <source>
        <strain evidence="9">cv. Fuhuasheng</strain>
        <tissue evidence="8">Leaves</tissue>
    </source>
</reference>
<dbReference type="Gene3D" id="1.10.3330.10">
    <property type="entry name" value="Oxo-4-hydroxy-4-carboxy-5-ureidoimidazoline decarboxylase"/>
    <property type="match status" value="1"/>
</dbReference>
<dbReference type="GO" id="GO:0051997">
    <property type="term" value="F:2-oxo-4-hydroxy-4-carboxy-5-ureidoimidazoline decarboxylase activity"/>
    <property type="evidence" value="ECO:0007669"/>
    <property type="project" value="UniProtKB-EC"/>
</dbReference>
<evidence type="ECO:0000256" key="5">
    <source>
        <dbReference type="ARBA" id="ARBA00022793"/>
    </source>
</evidence>
<evidence type="ECO:0000256" key="6">
    <source>
        <dbReference type="ARBA" id="ARBA00023239"/>
    </source>
</evidence>
<evidence type="ECO:0000256" key="4">
    <source>
        <dbReference type="ARBA" id="ARBA00022631"/>
    </source>
</evidence>
<keyword evidence="5" id="KW-0210">Decarboxylase</keyword>
<evidence type="ECO:0000256" key="2">
    <source>
        <dbReference type="ARBA" id="ARBA00004754"/>
    </source>
</evidence>
<dbReference type="GO" id="GO:0019628">
    <property type="term" value="P:urate catabolic process"/>
    <property type="evidence" value="ECO:0007669"/>
    <property type="project" value="TreeGrafter"/>
</dbReference>
<dbReference type="AlphaFoldDB" id="A0A444Z362"/>
<evidence type="ECO:0000256" key="1">
    <source>
        <dbReference type="ARBA" id="ARBA00001163"/>
    </source>
</evidence>